<feature type="compositionally biased region" description="Polar residues" evidence="1">
    <location>
        <begin position="289"/>
        <end position="298"/>
    </location>
</feature>
<dbReference type="Gene3D" id="3.40.720.10">
    <property type="entry name" value="Alkaline Phosphatase, subunit A"/>
    <property type="match status" value="1"/>
</dbReference>
<comment type="caution">
    <text evidence="2">The sequence shown here is derived from an EMBL/GenBank/DDBJ whole genome shotgun (WGS) entry which is preliminary data.</text>
</comment>
<protein>
    <recommendedName>
        <fullName evidence="4">Sulfatase N-terminal domain-containing protein</fullName>
    </recommendedName>
</protein>
<dbReference type="OrthoDB" id="100846at2157"/>
<name>A0A3P3RJD8_9EURY</name>
<organism evidence="2 3">
    <name type="scientific">Halocatena pleomorpha</name>
    <dbReference type="NCBI Taxonomy" id="1785090"/>
    <lineage>
        <taxon>Archaea</taxon>
        <taxon>Methanobacteriati</taxon>
        <taxon>Methanobacteriota</taxon>
        <taxon>Stenosarchaea group</taxon>
        <taxon>Halobacteria</taxon>
        <taxon>Halobacteriales</taxon>
        <taxon>Natronomonadaceae</taxon>
        <taxon>Halocatena</taxon>
    </lineage>
</organism>
<dbReference type="InterPro" id="IPR017850">
    <property type="entry name" value="Alkaline_phosphatase_core_sf"/>
</dbReference>
<dbReference type="EMBL" id="RRCH01000003">
    <property type="protein sequence ID" value="RRJ33646.1"/>
    <property type="molecule type" value="Genomic_DNA"/>
</dbReference>
<keyword evidence="3" id="KW-1185">Reference proteome</keyword>
<evidence type="ECO:0000256" key="1">
    <source>
        <dbReference type="SAM" id="MobiDB-lite"/>
    </source>
</evidence>
<feature type="compositionally biased region" description="Basic and acidic residues" evidence="1">
    <location>
        <begin position="277"/>
        <end position="288"/>
    </location>
</feature>
<dbReference type="RefSeq" id="WP_124953513.1">
    <property type="nucleotide sequence ID" value="NZ_RRCH01000003.1"/>
</dbReference>
<reference evidence="2 3" key="1">
    <citation type="submission" date="2018-11" db="EMBL/GenBank/DDBJ databases">
        <title>Taxonoimc description of Halomarina strain SPP-AMP-1.</title>
        <authorList>
            <person name="Pal Y."/>
            <person name="Srinivasana K."/>
            <person name="Verma A."/>
            <person name="Kumar P."/>
        </authorList>
    </citation>
    <scope>NUCLEOTIDE SEQUENCE [LARGE SCALE GENOMIC DNA]</scope>
    <source>
        <strain evidence="2 3">SPP-AMP-1</strain>
    </source>
</reference>
<dbReference type="Proteomes" id="UP000282322">
    <property type="component" value="Unassembled WGS sequence"/>
</dbReference>
<proteinExistence type="predicted"/>
<sequence>MYTPSQLWRGVRRGVQRPSFFGQELNRLYNRRLYRREYNTDGIDVMAEDWDNLIILDACRYDLFSAQQQECSGTLERRESRGSHTVEFLVGNFAGRTLMDTVYVTASPQLYRWNDRIDATFHEVINVWKHGWDDTHKTVLPRTMTDYGRRVAAQYPNKRLIMHFIQPHYPFIENPEINVGNRLEGSDKTDIWGRLRDGDADVSASEIWDAYRNNLDRVLPAVRELVGTLSGRSVVTSDHGNMFGERSGPIPVAEWGHPPGTYTKELVTVPWQVVSSSERRDIRPEQPHSKSNQFPPSTDRQHDDDTDIMTAQLYPLGYLE</sequence>
<evidence type="ECO:0000313" key="3">
    <source>
        <dbReference type="Proteomes" id="UP000282322"/>
    </source>
</evidence>
<gene>
    <name evidence="2" type="ORF">EIK79_02280</name>
</gene>
<feature type="region of interest" description="Disordered" evidence="1">
    <location>
        <begin position="277"/>
        <end position="306"/>
    </location>
</feature>
<dbReference type="AlphaFoldDB" id="A0A3P3RJD8"/>
<evidence type="ECO:0000313" key="2">
    <source>
        <dbReference type="EMBL" id="RRJ33646.1"/>
    </source>
</evidence>
<evidence type="ECO:0008006" key="4">
    <source>
        <dbReference type="Google" id="ProtNLM"/>
    </source>
</evidence>
<accession>A0A3P3RJD8</accession>
<dbReference type="SUPFAM" id="SSF53649">
    <property type="entry name" value="Alkaline phosphatase-like"/>
    <property type="match status" value="1"/>
</dbReference>